<feature type="region of interest" description="Disordered" evidence="4">
    <location>
        <begin position="170"/>
        <end position="189"/>
    </location>
</feature>
<sequence length="730" mass="83877">MDIIERMHKIMNPIIEEEKKKPNVVPKVLNLSEEQWNQFDGDLREGVVPYQSYIPGLLNVSSRVSGFINIHPQIYQSIPEAVIGLITFVAQQIVESDTESKDKVQLTNQIERIVVDGTDDNEDNDQSEHIIEPKHFTNGNDGLRKNDCGMQLQATVNGEANPEINITKISANTPPHNVDGSDGHGGNGCVMQLQAATNEIEHINHYAMDNTGNESNNEQVNDNRTGGQQNNQGSNNEIQNQQDNGNTQLKETGSSRIIHSEKELRNPITSQSKGQPPLVTTPPQLGQVKWKVVVLKQRIQQANDNDTRSKTGQPKSVPNKSLRIPIAGANSDIPNHFTPQQKQRKKADVAPVTEDKSAKHSKSNKTSAGSKKQKQGFNSKKVRKKQSPIPRLTSRISLTDYERKEQRSDCGDFENPENDNEYREIFDRNEGTDSKILGKMGNNYLEKFHPIKIQPPMERKLEYQQAMTQVKDNEIQRNIRRSERVQDNVRRRTKREFCNTDQKSANQMVQPDIHDKKIKREIEKDTGCESVEQIDCRVPLQDVRFERVQTESQPYLALEFQNNNYIYRTLPFGTKHSPIYFATAMEPTMQQTRMKTEIRVINNDDDILLLHQNKEYLKNMTQNVIDTLKYFGFTMNTEKSETELNQTVIFLGWEWNLANATVKTKPKKRLLLQHDLYNMRRWTQTRIEITVKWTAKLIGKLNYLRLQFQEASLFLNIMDHQQAQTAKLRG</sequence>
<dbReference type="PANTHER" id="PTHR33050">
    <property type="entry name" value="REVERSE TRANSCRIPTASE DOMAIN-CONTAINING PROTEIN"/>
    <property type="match status" value="1"/>
</dbReference>
<keyword evidence="3" id="KW-0418">Kinase</keyword>
<keyword evidence="3" id="KW-0808">Transferase</keyword>
<dbReference type="InterPro" id="IPR043502">
    <property type="entry name" value="DNA/RNA_pol_sf"/>
</dbReference>
<reference evidence="7 8" key="1">
    <citation type="submission" date="2019-03" db="EMBL/GenBank/DDBJ databases">
        <title>Single cell metagenomics reveals metabolic interactions within the superorganism composed of flagellate Streblomastix strix and complex community of Bacteroidetes bacteria on its surface.</title>
        <authorList>
            <person name="Treitli S.C."/>
            <person name="Kolisko M."/>
            <person name="Husnik F."/>
            <person name="Keeling P."/>
            <person name="Hampl V."/>
        </authorList>
    </citation>
    <scope>NUCLEOTIDE SEQUENCE [LARGE SCALE GENOMIC DNA]</scope>
    <source>
        <strain evidence="7">ST1C</strain>
    </source>
</reference>
<dbReference type="GO" id="GO:0005524">
    <property type="term" value="F:ATP binding"/>
    <property type="evidence" value="ECO:0007669"/>
    <property type="project" value="UniProtKB-UniRule"/>
</dbReference>
<comment type="similarity">
    <text evidence="3">Belongs to the ATP:guanido phosphotransferase family.</text>
</comment>
<feature type="compositionally biased region" description="Polar residues" evidence="4">
    <location>
        <begin position="364"/>
        <end position="378"/>
    </location>
</feature>
<evidence type="ECO:0000259" key="5">
    <source>
        <dbReference type="PROSITE" id="PS50878"/>
    </source>
</evidence>
<comment type="caution">
    <text evidence="7">The sequence shown here is derived from an EMBL/GenBank/DDBJ whole genome shotgun (WGS) entry which is preliminary data.</text>
</comment>
<keyword evidence="1 3" id="KW-0547">Nucleotide-binding</keyword>
<name>A0A5J4X4N0_9EUKA</name>
<dbReference type="EMBL" id="SNRW01000275">
    <property type="protein sequence ID" value="KAA6402178.1"/>
    <property type="molecule type" value="Genomic_DNA"/>
</dbReference>
<feature type="region of interest" description="Disordered" evidence="4">
    <location>
        <begin position="262"/>
        <end position="283"/>
    </location>
</feature>
<dbReference type="InterPro" id="IPR022414">
    <property type="entry name" value="ATP-guanido_PTrfase_cat"/>
</dbReference>
<dbReference type="InterPro" id="IPR000477">
    <property type="entry name" value="RT_dom"/>
</dbReference>
<evidence type="ECO:0000256" key="3">
    <source>
        <dbReference type="PROSITE-ProRule" id="PRU00843"/>
    </source>
</evidence>
<accession>A0A5J4X4N0</accession>
<evidence type="ECO:0008006" key="9">
    <source>
        <dbReference type="Google" id="ProtNLM"/>
    </source>
</evidence>
<dbReference type="PROSITE" id="PS50878">
    <property type="entry name" value="RT_POL"/>
    <property type="match status" value="1"/>
</dbReference>
<dbReference type="Proteomes" id="UP000324800">
    <property type="component" value="Unassembled WGS sequence"/>
</dbReference>
<proteinExistence type="inferred from homology"/>
<feature type="domain" description="Phosphagen kinase C-terminal" evidence="6">
    <location>
        <begin position="1"/>
        <end position="21"/>
    </location>
</feature>
<organism evidence="7 8">
    <name type="scientific">Streblomastix strix</name>
    <dbReference type="NCBI Taxonomy" id="222440"/>
    <lineage>
        <taxon>Eukaryota</taxon>
        <taxon>Metamonada</taxon>
        <taxon>Preaxostyla</taxon>
        <taxon>Oxymonadida</taxon>
        <taxon>Streblomastigidae</taxon>
        <taxon>Streblomastix</taxon>
    </lineage>
</organism>
<evidence type="ECO:0000313" key="7">
    <source>
        <dbReference type="EMBL" id="KAA6402178.1"/>
    </source>
</evidence>
<dbReference type="InterPro" id="IPR052055">
    <property type="entry name" value="Hepadnavirus_pol/RT"/>
</dbReference>
<feature type="domain" description="Reverse transcriptase" evidence="5">
    <location>
        <begin position="418"/>
        <end position="655"/>
    </location>
</feature>
<evidence type="ECO:0000259" key="6">
    <source>
        <dbReference type="PROSITE" id="PS51510"/>
    </source>
</evidence>
<feature type="compositionally biased region" description="Basic and acidic residues" evidence="4">
    <location>
        <begin position="400"/>
        <end position="410"/>
    </location>
</feature>
<dbReference type="GO" id="GO:0016301">
    <property type="term" value="F:kinase activity"/>
    <property type="evidence" value="ECO:0007669"/>
    <property type="project" value="UniProtKB-KW"/>
</dbReference>
<feature type="region of interest" description="Disordered" evidence="4">
    <location>
        <begin position="208"/>
        <end position="250"/>
    </location>
</feature>
<dbReference type="PANTHER" id="PTHR33050:SF7">
    <property type="entry name" value="RIBONUCLEASE H"/>
    <property type="match status" value="1"/>
</dbReference>
<dbReference type="Gene3D" id="3.30.70.270">
    <property type="match status" value="1"/>
</dbReference>
<keyword evidence="2 3" id="KW-0067">ATP-binding</keyword>
<dbReference type="PROSITE" id="PS51510">
    <property type="entry name" value="PHOSPHAGEN_KINASE_C"/>
    <property type="match status" value="1"/>
</dbReference>
<dbReference type="SUPFAM" id="SSF56672">
    <property type="entry name" value="DNA/RNA polymerases"/>
    <property type="match status" value="1"/>
</dbReference>
<dbReference type="Pfam" id="PF00078">
    <property type="entry name" value="RVT_1"/>
    <property type="match status" value="1"/>
</dbReference>
<evidence type="ECO:0000256" key="2">
    <source>
        <dbReference type="ARBA" id="ARBA00022840"/>
    </source>
</evidence>
<evidence type="ECO:0000313" key="8">
    <source>
        <dbReference type="Proteomes" id="UP000324800"/>
    </source>
</evidence>
<dbReference type="InterPro" id="IPR043128">
    <property type="entry name" value="Rev_trsase/Diguanyl_cyclase"/>
</dbReference>
<evidence type="ECO:0000256" key="4">
    <source>
        <dbReference type="SAM" id="MobiDB-lite"/>
    </source>
</evidence>
<comment type="caution">
    <text evidence="3">Lacks conserved residue(s) required for the propagation of feature annotation.</text>
</comment>
<protein>
    <recommendedName>
        <fullName evidence="9">Reverse transcriptase domain-containing protein</fullName>
    </recommendedName>
</protein>
<dbReference type="Gene3D" id="3.10.10.10">
    <property type="entry name" value="HIV Type 1 Reverse Transcriptase, subunit A, domain 1"/>
    <property type="match status" value="1"/>
</dbReference>
<feature type="compositionally biased region" description="Polar residues" evidence="4">
    <location>
        <begin position="210"/>
        <end position="220"/>
    </location>
</feature>
<evidence type="ECO:0000256" key="1">
    <source>
        <dbReference type="ARBA" id="ARBA00022741"/>
    </source>
</evidence>
<feature type="compositionally biased region" description="Polar residues" evidence="4">
    <location>
        <begin position="301"/>
        <end position="319"/>
    </location>
</feature>
<dbReference type="AlphaFoldDB" id="A0A5J4X4N0"/>
<feature type="compositionally biased region" description="Low complexity" evidence="4">
    <location>
        <begin position="222"/>
        <end position="242"/>
    </location>
</feature>
<gene>
    <name evidence="7" type="ORF">EZS28_002288</name>
</gene>
<feature type="region of interest" description="Disordered" evidence="4">
    <location>
        <begin position="301"/>
        <end position="427"/>
    </location>
</feature>